<dbReference type="EMBL" id="CP003154">
    <property type="protein sequence ID" value="AFL76082.1"/>
    <property type="molecule type" value="Genomic_DNA"/>
</dbReference>
<dbReference type="KEGG" id="tvi:Thivi_4269"/>
<dbReference type="HOGENOM" id="CLU_074356_1_0_6"/>
<feature type="signal peptide" evidence="1">
    <location>
        <begin position="1"/>
        <end position="25"/>
    </location>
</feature>
<keyword evidence="1" id="KW-0732">Signal</keyword>
<dbReference type="STRING" id="765911.Thivi_4269"/>
<accession>I3YGG4</accession>
<dbReference type="InterPro" id="IPR033399">
    <property type="entry name" value="TP_0789-like"/>
</dbReference>
<dbReference type="OrthoDB" id="9803781at2"/>
<proteinExistence type="predicted"/>
<dbReference type="Pfam" id="PF17131">
    <property type="entry name" value="LolA_like"/>
    <property type="match status" value="1"/>
</dbReference>
<evidence type="ECO:0000313" key="4">
    <source>
        <dbReference type="Proteomes" id="UP000006062"/>
    </source>
</evidence>
<dbReference type="AlphaFoldDB" id="I3YGG4"/>
<name>I3YGG4_THIV6</name>
<dbReference type="RefSeq" id="WP_014780463.1">
    <property type="nucleotide sequence ID" value="NC_018012.1"/>
</dbReference>
<reference evidence="3 4" key="1">
    <citation type="submission" date="2012-06" db="EMBL/GenBank/DDBJ databases">
        <title>Complete sequence of Thiocystis violascens DSM 198.</title>
        <authorList>
            <consortium name="US DOE Joint Genome Institute"/>
            <person name="Lucas S."/>
            <person name="Han J."/>
            <person name="Lapidus A."/>
            <person name="Cheng J.-F."/>
            <person name="Goodwin L."/>
            <person name="Pitluck S."/>
            <person name="Peters L."/>
            <person name="Ovchinnikova G."/>
            <person name="Teshima H."/>
            <person name="Detter J.C."/>
            <person name="Han C."/>
            <person name="Tapia R."/>
            <person name="Land M."/>
            <person name="Hauser L."/>
            <person name="Kyrpides N."/>
            <person name="Ivanova N."/>
            <person name="Pagani I."/>
            <person name="Vogl K."/>
            <person name="Liu Z."/>
            <person name="Frigaard N.-U."/>
            <person name="Bryant D."/>
            <person name="Woyke T."/>
        </authorList>
    </citation>
    <scope>NUCLEOTIDE SEQUENCE [LARGE SCALE GENOMIC DNA]</scope>
    <source>
        <strain evidence="4">ATCC 17096 / DSM 198 / 6111</strain>
    </source>
</reference>
<dbReference type="Proteomes" id="UP000006062">
    <property type="component" value="Chromosome"/>
</dbReference>
<feature type="chain" id="PRO_5003682685" description="Uncharacterized protein TP-0789 domain-containing protein" evidence="1">
    <location>
        <begin position="26"/>
        <end position="272"/>
    </location>
</feature>
<sequence length="272" mass="30434">MLVRAMARWLGVAFVLSLVAAISHADESLDAGTALARQVYARPDGRDLSLRLRMTLTERGHAPRNRLFYSYRQDLGGGNVRSLARFQEPADVAGTGLLTLDTPAAESAQWLYLPAIKKERRISGSRKGGRFVGSDLYFEDLRDRPVERDRHRLIGTDSFQGTSCQVLESIPSDPDNSVYSKRLSCIHPETFLPLRIEFFAGGKTVPAKRFTVSRIKRIQGYWTVLDSTMTDLSSGHETRIEAEAVKYDQGLPASLFSVQTLTDPAQDKRFRP</sequence>
<dbReference type="CDD" id="cd16329">
    <property type="entry name" value="LolA_like"/>
    <property type="match status" value="1"/>
</dbReference>
<dbReference type="Gene3D" id="2.50.20.10">
    <property type="entry name" value="Lipoprotein localisation LolA/LolB/LppX"/>
    <property type="match status" value="1"/>
</dbReference>
<feature type="domain" description="Uncharacterized protein TP-0789" evidence="2">
    <location>
        <begin position="78"/>
        <end position="262"/>
    </location>
</feature>
<evidence type="ECO:0000313" key="3">
    <source>
        <dbReference type="EMBL" id="AFL76082.1"/>
    </source>
</evidence>
<evidence type="ECO:0000259" key="2">
    <source>
        <dbReference type="Pfam" id="PF17131"/>
    </source>
</evidence>
<dbReference type="eggNOG" id="COG2834">
    <property type="taxonomic scope" value="Bacteria"/>
</dbReference>
<gene>
    <name evidence="3" type="ordered locus">Thivi_4269</name>
</gene>
<organism evidence="3 4">
    <name type="scientific">Thiocystis violascens (strain ATCC 17096 / DSM 198 / 6111)</name>
    <name type="common">Chromatium violascens</name>
    <dbReference type="NCBI Taxonomy" id="765911"/>
    <lineage>
        <taxon>Bacteria</taxon>
        <taxon>Pseudomonadati</taxon>
        <taxon>Pseudomonadota</taxon>
        <taxon>Gammaproteobacteria</taxon>
        <taxon>Chromatiales</taxon>
        <taxon>Chromatiaceae</taxon>
        <taxon>Thiocystis</taxon>
    </lineage>
</organism>
<protein>
    <recommendedName>
        <fullName evidence="2">Uncharacterized protein TP-0789 domain-containing protein</fullName>
    </recommendedName>
</protein>
<evidence type="ECO:0000256" key="1">
    <source>
        <dbReference type="SAM" id="SignalP"/>
    </source>
</evidence>
<keyword evidence="4" id="KW-1185">Reference proteome</keyword>